<dbReference type="CDD" id="cd06581">
    <property type="entry name" value="TM_PBP1_LivM_like"/>
    <property type="match status" value="1"/>
</dbReference>
<reference evidence="7" key="1">
    <citation type="submission" date="2020-02" db="EMBL/GenBank/DDBJ databases">
        <authorList>
            <person name="Chen W.-M."/>
        </authorList>
    </citation>
    <scope>NUCLEOTIDE SEQUENCE</scope>
    <source>
        <strain evidence="7">NBD-18</strain>
    </source>
</reference>
<keyword evidence="3 6" id="KW-0812">Transmembrane</keyword>
<accession>A0A6B2QTN7</accession>
<feature type="transmembrane region" description="Helical" evidence="6">
    <location>
        <begin position="106"/>
        <end position="124"/>
    </location>
</feature>
<feature type="transmembrane region" description="Helical" evidence="6">
    <location>
        <begin position="304"/>
        <end position="325"/>
    </location>
</feature>
<sequence length="353" mass="37488">MVNADLKQSVNHSGLSTGSLNRKISFDPTCVVSLIVIVAALYVPFFSTSLLAYSVVNQIMVVIPAALSVFLMLRMDLLSFAVPAFMCLGGYAAALCAMNVTTNVFVLIATSFIVPMLAAIPLGAMILKLRGVYFVLVTYVMTEILQLMLLEFDGLTGGTNGLTDLPASTVFGFAISNNRTVLVVAILTALLAAAITMWAISKFHKQFDAIRENELLARSLGLVVWHYKAIGFALAAGLAGLSGYSVVNMLLTAHPSSFTSISGVNYIAYAYIGGQAVMLGSIIGSSLLVWATNYFSIGGEYSPGMFGLLIIFVVLVSRGGIYGTVVNAYRALFNKKSSGKQSMQASEAGEGRS</sequence>
<dbReference type="PANTHER" id="PTHR30482">
    <property type="entry name" value="HIGH-AFFINITY BRANCHED-CHAIN AMINO ACID TRANSPORT SYSTEM PERMEASE"/>
    <property type="match status" value="1"/>
</dbReference>
<gene>
    <name evidence="7" type="ORF">G3I67_02470</name>
</gene>
<feature type="transmembrane region" description="Helical" evidence="6">
    <location>
        <begin position="266"/>
        <end position="292"/>
    </location>
</feature>
<feature type="transmembrane region" description="Helical" evidence="6">
    <location>
        <begin position="80"/>
        <end position="100"/>
    </location>
</feature>
<feature type="transmembrane region" description="Helical" evidence="6">
    <location>
        <begin position="181"/>
        <end position="201"/>
    </location>
</feature>
<dbReference type="EMBL" id="JAAGRN010000001">
    <property type="protein sequence ID" value="NDY82086.1"/>
    <property type="molecule type" value="Genomic_DNA"/>
</dbReference>
<evidence type="ECO:0000256" key="4">
    <source>
        <dbReference type="ARBA" id="ARBA00022989"/>
    </source>
</evidence>
<feature type="transmembrane region" description="Helical" evidence="6">
    <location>
        <begin position="24"/>
        <end position="45"/>
    </location>
</feature>
<proteinExistence type="predicted"/>
<evidence type="ECO:0000313" key="7">
    <source>
        <dbReference type="EMBL" id="NDY82086.1"/>
    </source>
</evidence>
<feature type="transmembrane region" description="Helical" evidence="6">
    <location>
        <begin position="51"/>
        <end position="73"/>
    </location>
</feature>
<name>A0A6B2QTN7_9BURK</name>
<feature type="transmembrane region" description="Helical" evidence="6">
    <location>
        <begin position="222"/>
        <end position="246"/>
    </location>
</feature>
<evidence type="ECO:0000256" key="6">
    <source>
        <dbReference type="SAM" id="Phobius"/>
    </source>
</evidence>
<protein>
    <submittedName>
        <fullName evidence="7">Branched-chain amino acid ABC transporter permease</fullName>
    </submittedName>
</protein>
<evidence type="ECO:0000256" key="3">
    <source>
        <dbReference type="ARBA" id="ARBA00022692"/>
    </source>
</evidence>
<comment type="subcellular location">
    <subcellularLocation>
        <location evidence="1">Cell membrane</location>
        <topology evidence="1">Multi-pass membrane protein</topology>
    </subcellularLocation>
</comment>
<evidence type="ECO:0000256" key="1">
    <source>
        <dbReference type="ARBA" id="ARBA00004651"/>
    </source>
</evidence>
<feature type="transmembrane region" description="Helical" evidence="6">
    <location>
        <begin position="131"/>
        <end position="150"/>
    </location>
</feature>
<keyword evidence="2" id="KW-1003">Cell membrane</keyword>
<keyword evidence="5 6" id="KW-0472">Membrane</keyword>
<dbReference type="InterPro" id="IPR043428">
    <property type="entry name" value="LivM-like"/>
</dbReference>
<dbReference type="PANTHER" id="PTHR30482:SF20">
    <property type="entry name" value="HIGH-AFFINITY BRANCHED-CHAIN AMINO ACID TRANSPORT SYSTEM PERMEASE PROTEIN LIVM"/>
    <property type="match status" value="1"/>
</dbReference>
<dbReference type="GO" id="GO:0005886">
    <property type="term" value="C:plasma membrane"/>
    <property type="evidence" value="ECO:0007669"/>
    <property type="project" value="UniProtKB-SubCell"/>
</dbReference>
<evidence type="ECO:0000256" key="5">
    <source>
        <dbReference type="ARBA" id="ARBA00023136"/>
    </source>
</evidence>
<evidence type="ECO:0000256" key="2">
    <source>
        <dbReference type="ARBA" id="ARBA00022475"/>
    </source>
</evidence>
<dbReference type="RefSeq" id="WP_163651360.1">
    <property type="nucleotide sequence ID" value="NZ_JAAGRN010000001.1"/>
</dbReference>
<dbReference type="GO" id="GO:0015658">
    <property type="term" value="F:branched-chain amino acid transmembrane transporter activity"/>
    <property type="evidence" value="ECO:0007669"/>
    <property type="project" value="InterPro"/>
</dbReference>
<dbReference type="AlphaFoldDB" id="A0A6B2QTN7"/>
<comment type="caution">
    <text evidence="7">The sequence shown here is derived from an EMBL/GenBank/DDBJ whole genome shotgun (WGS) entry which is preliminary data.</text>
</comment>
<keyword evidence="4 6" id="KW-1133">Transmembrane helix</keyword>
<dbReference type="InterPro" id="IPR001851">
    <property type="entry name" value="ABC_transp_permease"/>
</dbReference>
<dbReference type="Pfam" id="PF02653">
    <property type="entry name" value="BPD_transp_2"/>
    <property type="match status" value="1"/>
</dbReference>
<organism evidence="7">
    <name type="scientific">Sheuella amnicola</name>
    <dbReference type="NCBI Taxonomy" id="2707330"/>
    <lineage>
        <taxon>Bacteria</taxon>
        <taxon>Pseudomonadati</taxon>
        <taxon>Pseudomonadota</taxon>
        <taxon>Betaproteobacteria</taxon>
        <taxon>Burkholderiales</taxon>
        <taxon>Alcaligenaceae</taxon>
        <taxon>Sheuella</taxon>
    </lineage>
</organism>